<dbReference type="Pfam" id="PF00232">
    <property type="entry name" value="Glyco_hydro_1"/>
    <property type="match status" value="1"/>
</dbReference>
<evidence type="ECO:0000313" key="7">
    <source>
        <dbReference type="EnsemblMetazoa" id="XP_004926196.1"/>
    </source>
</evidence>
<dbReference type="RefSeq" id="XP_004926196.1">
    <property type="nucleotide sequence ID" value="XM_004926139.5"/>
</dbReference>
<evidence type="ECO:0000256" key="1">
    <source>
        <dbReference type="ARBA" id="ARBA00010838"/>
    </source>
</evidence>
<evidence type="ECO:0000256" key="4">
    <source>
        <dbReference type="ARBA" id="ARBA00023180"/>
    </source>
</evidence>
<dbReference type="KEGG" id="bmor:101741245"/>
<keyword evidence="8" id="KW-1185">Reference proteome</keyword>
<dbReference type="PANTHER" id="PTHR10353:SF36">
    <property type="entry name" value="LP05116P"/>
    <property type="match status" value="1"/>
</dbReference>
<evidence type="ECO:0000313" key="8">
    <source>
        <dbReference type="Proteomes" id="UP000005204"/>
    </source>
</evidence>
<dbReference type="OrthoDB" id="65569at2759"/>
<evidence type="ECO:0008006" key="9">
    <source>
        <dbReference type="Google" id="ProtNLM"/>
    </source>
</evidence>
<evidence type="ECO:0000256" key="2">
    <source>
        <dbReference type="ARBA" id="ARBA00011738"/>
    </source>
</evidence>
<evidence type="ECO:0000256" key="5">
    <source>
        <dbReference type="ARBA" id="ARBA00023295"/>
    </source>
</evidence>
<accession>A0A8R2AMB9</accession>
<reference evidence="8" key="1">
    <citation type="journal article" date="2008" name="Insect Biochem. Mol. Biol.">
        <title>The genome of a lepidopteran model insect, the silkworm Bombyx mori.</title>
        <authorList>
            <consortium name="International Silkworm Genome Consortium"/>
        </authorList>
    </citation>
    <scope>NUCLEOTIDE SEQUENCE [LARGE SCALE GENOMIC DNA]</scope>
    <source>
        <strain evidence="8">p50T</strain>
    </source>
</reference>
<evidence type="ECO:0000256" key="3">
    <source>
        <dbReference type="ARBA" id="ARBA00022801"/>
    </source>
</evidence>
<comment type="similarity">
    <text evidence="1 6">Belongs to the glycosyl hydrolase 1 family.</text>
</comment>
<name>A0A8R2AMB9_BOMMO</name>
<dbReference type="Proteomes" id="UP000005204">
    <property type="component" value="Unassembled WGS sequence"/>
</dbReference>
<keyword evidence="5" id="KW-0326">Glycosidase</keyword>
<dbReference type="InterPro" id="IPR001360">
    <property type="entry name" value="Glyco_hydro_1"/>
</dbReference>
<dbReference type="AlphaFoldDB" id="A0A8R2AMB9"/>
<dbReference type="GO" id="GO:0005975">
    <property type="term" value="P:carbohydrate metabolic process"/>
    <property type="evidence" value="ECO:0007669"/>
    <property type="project" value="InterPro"/>
</dbReference>
<dbReference type="InterPro" id="IPR033132">
    <property type="entry name" value="GH_1_N_CS"/>
</dbReference>
<organism evidence="7 8">
    <name type="scientific">Bombyx mori</name>
    <name type="common">Silk moth</name>
    <dbReference type="NCBI Taxonomy" id="7091"/>
    <lineage>
        <taxon>Eukaryota</taxon>
        <taxon>Metazoa</taxon>
        <taxon>Ecdysozoa</taxon>
        <taxon>Arthropoda</taxon>
        <taxon>Hexapoda</taxon>
        <taxon>Insecta</taxon>
        <taxon>Pterygota</taxon>
        <taxon>Neoptera</taxon>
        <taxon>Endopterygota</taxon>
        <taxon>Lepidoptera</taxon>
        <taxon>Glossata</taxon>
        <taxon>Ditrysia</taxon>
        <taxon>Bombycoidea</taxon>
        <taxon>Bombycidae</taxon>
        <taxon>Bombycinae</taxon>
        <taxon>Bombyx</taxon>
    </lineage>
</organism>
<proteinExistence type="inferred from homology"/>
<keyword evidence="4" id="KW-0325">Glycoprotein</keyword>
<dbReference type="FunFam" id="3.20.20.80:FF:000013">
    <property type="entry name" value="lactase-phlorizin hydrolase"/>
    <property type="match status" value="1"/>
</dbReference>
<dbReference type="GO" id="GO:0008422">
    <property type="term" value="F:beta-glucosidase activity"/>
    <property type="evidence" value="ECO:0007669"/>
    <property type="project" value="TreeGrafter"/>
</dbReference>
<dbReference type="InterPro" id="IPR017853">
    <property type="entry name" value="GH"/>
</dbReference>
<evidence type="ECO:0000256" key="6">
    <source>
        <dbReference type="RuleBase" id="RU003690"/>
    </source>
</evidence>
<keyword evidence="3" id="KW-0378">Hydrolase</keyword>
<dbReference type="SUPFAM" id="SSF51445">
    <property type="entry name" value="(Trans)glycosidases"/>
    <property type="match status" value="1"/>
</dbReference>
<dbReference type="GeneID" id="101741245"/>
<dbReference type="PRINTS" id="PR00131">
    <property type="entry name" value="GLHYDRLASE1"/>
</dbReference>
<comment type="subunit">
    <text evidence="2">Homodimer.</text>
</comment>
<dbReference type="Gene3D" id="3.20.20.80">
    <property type="entry name" value="Glycosidases"/>
    <property type="match status" value="1"/>
</dbReference>
<dbReference type="PANTHER" id="PTHR10353">
    <property type="entry name" value="GLYCOSYL HYDROLASE"/>
    <property type="match status" value="1"/>
</dbReference>
<reference evidence="7" key="2">
    <citation type="submission" date="2022-06" db="UniProtKB">
        <authorList>
            <consortium name="EnsemblMetazoa"/>
        </authorList>
    </citation>
    <scope>IDENTIFICATION</scope>
    <source>
        <strain evidence="7">p50T (Dazao)</strain>
    </source>
</reference>
<dbReference type="EnsemblMetazoa" id="XM_004926139.4">
    <property type="protein sequence ID" value="XP_004926196.1"/>
    <property type="gene ID" value="LOC101741245"/>
</dbReference>
<sequence>MLCRTTIVLGVISCGFCGELNFPPEFKFGVASSAYQIEGAWNVSDKSESIWDTFTREHADIISDRSNGDVACDSYHLWRRDIEMLVELGVHFYRFSISWPRVLPTGFPNYISEDGVKYYNTLINALLENGIEPLVTLYHWDLPQRLQDLGGWTNPHIAEWFENYARTAFELFGDRVKTWITINEPFVVCDMAYNTGLVAPGIIDPEIAPYLCNKYTLMAHARAWRLYDKEFRHKYHGKISIANQLFWFQPLTDEDKEVTELALENCVGRYSHPIYSKKGGWPPSIEKTIHDNSRRQGYLKSNLPVLTKQEIEYIKGTYDFFGLNHYTSRLVRKAETGEKLSPWPIGDAPDFDARLLVSPHWPKTSSSWFFVNPPGIRKLLQWLKKNYGDLTVLVTENGFPNLGGVEDVDRINYYRDNMHEILLAIKKDKINVTAYTAWTLMDNYEWMDGYKSKFGLYHVDFTSPQRTRTPKASAEYYKSVIKAHSLKVPHIIRVNNPSSCSRHHASSLLHTTLLCLILVNLAFY</sequence>
<protein>
    <recommendedName>
        <fullName evidence="9">Myrosinase 1-like</fullName>
    </recommendedName>
</protein>
<dbReference type="PROSITE" id="PS00653">
    <property type="entry name" value="GLYCOSYL_HYDROL_F1_2"/>
    <property type="match status" value="1"/>
</dbReference>